<dbReference type="Proteomes" id="UP000613075">
    <property type="component" value="Unassembled WGS sequence"/>
</dbReference>
<keyword evidence="4" id="KW-1185">Reference proteome</keyword>
<evidence type="ECO:0000313" key="3">
    <source>
        <dbReference type="EMBL" id="MBE8592695.1"/>
    </source>
</evidence>
<keyword evidence="2" id="KW-0732">Signal</keyword>
<proteinExistence type="predicted"/>
<dbReference type="EMBL" id="JADDUM010000143">
    <property type="protein sequence ID" value="MBE8592695.1"/>
    <property type="molecule type" value="Genomic_DNA"/>
</dbReference>
<accession>A0ABR9SUU0</accession>
<sequence length="383" mass="42648">MPPLKTLLAASLLLISCLPGAANAGLYSSDKNNFGILKTNLTDASKYRYAALVSTSSEGDNFETLHQLSRIYAEILEKDMGVPVALYNADTLHLKNIDTYRAAAIEQIQRKNFTATADTCALASTFLYPSTVSNLLRIMAPDIVIPRNDPAIHAQLADVSKHFLAQDLGVLMKMCEASPSRKQTAAFKEFLEALQKEQPYIASTARLSQHRIQANAEQNAEDARRAEIDRKAFARKAEQDKAYQAAEDARDAKILADQAAVREEQRLKAQRAEQTRQQALAARTPEQVNRDNQQNEDVHFCYKYAAMNKVATDANNQGMSIERAEQVLVDMRGLKGQDAEDMRSTIRVVRLTHANDTPNQAFTLEYDRCLALRAKKRAEGSLN</sequence>
<feature type="signal peptide" evidence="2">
    <location>
        <begin position="1"/>
        <end position="24"/>
    </location>
</feature>
<evidence type="ECO:0000256" key="2">
    <source>
        <dbReference type="SAM" id="SignalP"/>
    </source>
</evidence>
<evidence type="ECO:0000313" key="4">
    <source>
        <dbReference type="Proteomes" id="UP000613075"/>
    </source>
</evidence>
<name>A0ABR9SUU0_9PSED</name>
<feature type="chain" id="PRO_5045441434" evidence="2">
    <location>
        <begin position="25"/>
        <end position="383"/>
    </location>
</feature>
<feature type="region of interest" description="Disordered" evidence="1">
    <location>
        <begin position="269"/>
        <end position="294"/>
    </location>
</feature>
<comment type="caution">
    <text evidence="3">The sequence shown here is derived from an EMBL/GenBank/DDBJ whole genome shotgun (WGS) entry which is preliminary data.</text>
</comment>
<organism evidence="3 4">
    <name type="scientific">Pseudomonas cyclaminis</name>
    <dbReference type="NCBI Taxonomy" id="2781239"/>
    <lineage>
        <taxon>Bacteria</taxon>
        <taxon>Pseudomonadati</taxon>
        <taxon>Pseudomonadota</taxon>
        <taxon>Gammaproteobacteria</taxon>
        <taxon>Pseudomonadales</taxon>
        <taxon>Pseudomonadaceae</taxon>
        <taxon>Pseudomonas</taxon>
    </lineage>
</organism>
<evidence type="ECO:0000256" key="1">
    <source>
        <dbReference type="SAM" id="MobiDB-lite"/>
    </source>
</evidence>
<gene>
    <name evidence="3" type="ORF">IQK56_18170</name>
</gene>
<protein>
    <submittedName>
        <fullName evidence="3">Uncharacterized protein</fullName>
    </submittedName>
</protein>
<dbReference type="PROSITE" id="PS51257">
    <property type="entry name" value="PROKAR_LIPOPROTEIN"/>
    <property type="match status" value="1"/>
</dbReference>
<reference evidence="3 4" key="1">
    <citation type="submission" date="2020-10" db="EMBL/GenBank/DDBJ databases">
        <title>The draft genomes of Cyclamen pathogen Pseudomonas sp.</title>
        <authorList>
            <person name="Fujikawa T."/>
            <person name="Sawada H."/>
        </authorList>
    </citation>
    <scope>NUCLEOTIDE SEQUENCE [LARGE SCALE GENOMIC DNA]</scope>
    <source>
        <strain evidence="3 4">MAFF 301449</strain>
    </source>
</reference>
<dbReference type="RefSeq" id="WP_193863874.1">
    <property type="nucleotide sequence ID" value="NZ_JADDUM010000143.1"/>
</dbReference>